<organism evidence="1 2">
    <name type="scientific">Candidatus Fervidibacter sacchari</name>
    <dbReference type="NCBI Taxonomy" id="1448929"/>
    <lineage>
        <taxon>Bacteria</taxon>
        <taxon>Candidatus Fervidibacterota</taxon>
        <taxon>Candidatus Fervidibacter</taxon>
    </lineage>
</organism>
<keyword evidence="1" id="KW-0645">Protease</keyword>
<name>A0ABT2EQX8_9BACT</name>
<dbReference type="RefSeq" id="WP_259099021.1">
    <property type="nucleotide sequence ID" value="NZ_CP130454.1"/>
</dbReference>
<dbReference type="EMBL" id="JANUCP010000005">
    <property type="protein sequence ID" value="MCS3920316.1"/>
    <property type="molecule type" value="Genomic_DNA"/>
</dbReference>
<proteinExistence type="predicted"/>
<reference evidence="1 2" key="1">
    <citation type="submission" date="2022-08" db="EMBL/GenBank/DDBJ databases">
        <title>Bacterial and archaeal communities from various locations to study Microbial Dark Matter (Phase II).</title>
        <authorList>
            <person name="Stepanauskas R."/>
        </authorList>
    </citation>
    <scope>NUCLEOTIDE SEQUENCE [LARGE SCALE GENOMIC DNA]</scope>
    <source>
        <strain evidence="1 2">PD1</strain>
    </source>
</reference>
<keyword evidence="1" id="KW-0378">Hydrolase</keyword>
<evidence type="ECO:0000313" key="2">
    <source>
        <dbReference type="Proteomes" id="UP001204798"/>
    </source>
</evidence>
<protein>
    <submittedName>
        <fullName evidence="1">Aspartyl protease</fullName>
    </submittedName>
</protein>
<keyword evidence="2" id="KW-1185">Reference proteome</keyword>
<gene>
    <name evidence="1" type="ORF">M2350_002745</name>
</gene>
<dbReference type="GO" id="GO:0008233">
    <property type="term" value="F:peptidase activity"/>
    <property type="evidence" value="ECO:0007669"/>
    <property type="project" value="UniProtKB-KW"/>
</dbReference>
<dbReference type="GO" id="GO:0006508">
    <property type="term" value="P:proteolysis"/>
    <property type="evidence" value="ECO:0007669"/>
    <property type="project" value="UniProtKB-KW"/>
</dbReference>
<sequence>MELVGRMDEMGRVWLPIAVRGNRAETALEAMVDLGFTGAVILPVEIAAPLGLELNGFSIMELADGREQMFFTFFATAIVGDLEVPVDIIVTERGTPLIGTALLQTLEGHLSVRFDEGTVTLSVPSS</sequence>
<comment type="caution">
    <text evidence="1">The sequence shown here is derived from an EMBL/GenBank/DDBJ whole genome shotgun (WGS) entry which is preliminary data.</text>
</comment>
<evidence type="ECO:0000313" key="1">
    <source>
        <dbReference type="EMBL" id="MCS3920316.1"/>
    </source>
</evidence>
<accession>A0ABT2EQX8</accession>
<dbReference type="Proteomes" id="UP001204798">
    <property type="component" value="Unassembled WGS sequence"/>
</dbReference>